<dbReference type="PRINTS" id="PR00834">
    <property type="entry name" value="PROTEASES2C"/>
</dbReference>
<feature type="binding site" evidence="15">
    <location>
        <begin position="248"/>
        <end position="250"/>
    </location>
    <ligand>
        <name>substrate</name>
    </ligand>
</feature>
<dbReference type="GO" id="GO:0004252">
    <property type="term" value="F:serine-type endopeptidase activity"/>
    <property type="evidence" value="ECO:0007669"/>
    <property type="project" value="InterPro"/>
</dbReference>
<evidence type="ECO:0000256" key="2">
    <source>
        <dbReference type="ARBA" id="ARBA00004418"/>
    </source>
</evidence>
<reference evidence="18 19" key="1">
    <citation type="submission" date="2020-08" db="EMBL/GenBank/DDBJ databases">
        <title>Genomic Encyclopedia of Type Strains, Phase IV (KMG-IV): sequencing the most valuable type-strain genomes for metagenomic binning, comparative biology and taxonomic classification.</title>
        <authorList>
            <person name="Goeker M."/>
        </authorList>
    </citation>
    <scope>NUCLEOTIDE SEQUENCE [LARGE SCALE GENOMIC DNA]</scope>
    <source>
        <strain evidence="18 19">DSM 102238</strain>
    </source>
</reference>
<evidence type="ECO:0000313" key="18">
    <source>
        <dbReference type="EMBL" id="MBB3996553.1"/>
    </source>
</evidence>
<evidence type="ECO:0000256" key="15">
    <source>
        <dbReference type="PIRSR" id="PIRSR611782-2"/>
    </source>
</evidence>
<protein>
    <recommendedName>
        <fullName evidence="5">Probable periplasmic serine endoprotease DegP-like</fullName>
        <ecNumber evidence="4">3.4.21.107</ecNumber>
    </recommendedName>
    <alternativeName>
        <fullName evidence="13">Protease Do</fullName>
    </alternativeName>
</protein>
<evidence type="ECO:0000313" key="19">
    <source>
        <dbReference type="Proteomes" id="UP000542776"/>
    </source>
</evidence>
<feature type="active site" description="Charge relay system" evidence="14">
    <location>
        <position position="250"/>
    </location>
</feature>
<keyword evidence="6 18" id="KW-0645">Protease</keyword>
<dbReference type="PANTHER" id="PTHR22939:SF130">
    <property type="entry name" value="PERIPLASMIC SERINE ENDOPROTEASE DEGP-LIKE-RELATED"/>
    <property type="match status" value="1"/>
</dbReference>
<keyword evidence="9" id="KW-0574">Periplasm</keyword>
<dbReference type="PANTHER" id="PTHR22939">
    <property type="entry name" value="SERINE PROTEASE FAMILY S1C HTRA-RELATED"/>
    <property type="match status" value="1"/>
</dbReference>
<keyword evidence="11" id="KW-0720">Serine protease</keyword>
<evidence type="ECO:0000256" key="11">
    <source>
        <dbReference type="ARBA" id="ARBA00022825"/>
    </source>
</evidence>
<evidence type="ECO:0000256" key="16">
    <source>
        <dbReference type="SAM" id="MobiDB-lite"/>
    </source>
</evidence>
<dbReference type="SUPFAM" id="SSF50156">
    <property type="entry name" value="PDZ domain-like"/>
    <property type="match status" value="2"/>
</dbReference>
<keyword evidence="12" id="KW-0346">Stress response</keyword>
<accession>A0A7W6EE63</accession>
<gene>
    <name evidence="18" type="ORF">GGR04_000374</name>
</gene>
<comment type="catalytic activity">
    <reaction evidence="1">
        <text>Acts on substrates that are at least partially unfolded. The cleavage site P1 residue is normally between a pair of hydrophobic residues, such as Val-|-Val.</text>
        <dbReference type="EC" id="3.4.21.107"/>
    </reaction>
</comment>
<sequence length="507" mass="52900">MSIDIHNKTKRRLSGAVLAAGVAGLAFSGGVLMNIVPSFAEPVRIEQPPQVPGFADVVEKVSPAVVSVRVKESVRQTANDATNEASPFENLPEGHPLRRFFEFGNPNGPTMPGQRPEQRRRPREGMAQGSGFFISEDGYLVTNNHVVEGGTTYTIVMDDGTEYEAKLIGADSRTDLALLKVDAANVKFTYVDFADDSKVRIGDWVVAVGNPFGLGGSVTSGIVSARGRDIGAGPYDDFLQIDAAVNRGNSGGPAFNLQGQVVGINTAIYSPSGGSVGIAFAIPASTAKTVIQSLRDNGNVQRGWLGVQIAPVTKDIAEALGLANEKGAIVTLPDTDTPATKAGIQTGDVITAVNGETIGTPRELARKVAEYRPDTTIDVTLWRNNAAKQVQVKLGNLSSLDEASNSSGGGSQVPVNPSALSGYGLTLTPSDDGNGVVVTEVDPDSEAATRGVSAGDTIVAVNGQAVKSQRDVETAMKGAQTSGRKAALFQLRNGDQNRFVALPISGS</sequence>
<evidence type="ECO:0000256" key="10">
    <source>
        <dbReference type="ARBA" id="ARBA00022801"/>
    </source>
</evidence>
<evidence type="ECO:0000256" key="5">
    <source>
        <dbReference type="ARBA" id="ARBA00013958"/>
    </source>
</evidence>
<dbReference type="Proteomes" id="UP000542776">
    <property type="component" value="Unassembled WGS sequence"/>
</dbReference>
<organism evidence="18 19">
    <name type="scientific">Aureimonas pseudogalii</name>
    <dbReference type="NCBI Taxonomy" id="1744844"/>
    <lineage>
        <taxon>Bacteria</taxon>
        <taxon>Pseudomonadati</taxon>
        <taxon>Pseudomonadota</taxon>
        <taxon>Alphaproteobacteria</taxon>
        <taxon>Hyphomicrobiales</taxon>
        <taxon>Aurantimonadaceae</taxon>
        <taxon>Aureimonas</taxon>
    </lineage>
</organism>
<name>A0A7W6EE63_9HYPH</name>
<feature type="domain" description="PDZ" evidence="17">
    <location>
        <begin position="290"/>
        <end position="358"/>
    </location>
</feature>
<dbReference type="PROSITE" id="PS50106">
    <property type="entry name" value="PDZ"/>
    <property type="match status" value="2"/>
</dbReference>
<dbReference type="InterPro" id="IPR009003">
    <property type="entry name" value="Peptidase_S1_PA"/>
</dbReference>
<dbReference type="Pfam" id="PF13180">
    <property type="entry name" value="PDZ_2"/>
    <property type="match status" value="2"/>
</dbReference>
<keyword evidence="10 18" id="KW-0378">Hydrolase</keyword>
<evidence type="ECO:0000256" key="13">
    <source>
        <dbReference type="ARBA" id="ARBA00032850"/>
    </source>
</evidence>
<comment type="similarity">
    <text evidence="3">Belongs to the peptidase S1C family.</text>
</comment>
<dbReference type="SMART" id="SM00228">
    <property type="entry name" value="PDZ"/>
    <property type="match status" value="2"/>
</dbReference>
<dbReference type="EMBL" id="JACIEK010000001">
    <property type="protein sequence ID" value="MBB3996553.1"/>
    <property type="molecule type" value="Genomic_DNA"/>
</dbReference>
<dbReference type="Gene3D" id="2.40.10.120">
    <property type="match status" value="1"/>
</dbReference>
<evidence type="ECO:0000259" key="17">
    <source>
        <dbReference type="PROSITE" id="PS50106"/>
    </source>
</evidence>
<keyword evidence="8" id="KW-0677">Repeat</keyword>
<comment type="caution">
    <text evidence="18">The sequence shown here is derived from an EMBL/GenBank/DDBJ whole genome shotgun (WGS) entry which is preliminary data.</text>
</comment>
<evidence type="ECO:0000256" key="6">
    <source>
        <dbReference type="ARBA" id="ARBA00022670"/>
    </source>
</evidence>
<feature type="active site" description="Charge relay system" evidence="14">
    <location>
        <position position="145"/>
    </location>
</feature>
<evidence type="ECO:0000256" key="9">
    <source>
        <dbReference type="ARBA" id="ARBA00022764"/>
    </source>
</evidence>
<dbReference type="InterPro" id="IPR001478">
    <property type="entry name" value="PDZ"/>
</dbReference>
<feature type="active site" description="Charge relay system" evidence="14">
    <location>
        <position position="175"/>
    </location>
</feature>
<evidence type="ECO:0000256" key="14">
    <source>
        <dbReference type="PIRSR" id="PIRSR611782-1"/>
    </source>
</evidence>
<evidence type="ECO:0000256" key="4">
    <source>
        <dbReference type="ARBA" id="ARBA00013035"/>
    </source>
</evidence>
<keyword evidence="19" id="KW-1185">Reference proteome</keyword>
<dbReference type="InterPro" id="IPR001940">
    <property type="entry name" value="Peptidase_S1C"/>
</dbReference>
<dbReference type="Gene3D" id="2.30.42.10">
    <property type="match status" value="2"/>
</dbReference>
<evidence type="ECO:0000256" key="3">
    <source>
        <dbReference type="ARBA" id="ARBA00010541"/>
    </source>
</evidence>
<evidence type="ECO:0000256" key="12">
    <source>
        <dbReference type="ARBA" id="ARBA00023016"/>
    </source>
</evidence>
<dbReference type="AlphaFoldDB" id="A0A7W6EE63"/>
<comment type="subcellular location">
    <subcellularLocation>
        <location evidence="2">Periplasm</location>
    </subcellularLocation>
</comment>
<dbReference type="GO" id="GO:0042597">
    <property type="term" value="C:periplasmic space"/>
    <property type="evidence" value="ECO:0007669"/>
    <property type="project" value="UniProtKB-SubCell"/>
</dbReference>
<dbReference type="CDD" id="cd10839">
    <property type="entry name" value="cpPDZ1_DegP-like"/>
    <property type="match status" value="1"/>
</dbReference>
<dbReference type="InterPro" id="IPR036034">
    <property type="entry name" value="PDZ_sf"/>
</dbReference>
<feature type="binding site" evidence="15">
    <location>
        <position position="175"/>
    </location>
    <ligand>
        <name>substrate</name>
    </ligand>
</feature>
<feature type="region of interest" description="Disordered" evidence="16">
    <location>
        <begin position="400"/>
        <end position="425"/>
    </location>
</feature>
<feature type="domain" description="PDZ" evidence="17">
    <location>
        <begin position="412"/>
        <end position="494"/>
    </location>
</feature>
<keyword evidence="7" id="KW-0732">Signal</keyword>
<dbReference type="EC" id="3.4.21.107" evidence="4"/>
<dbReference type="FunFam" id="2.40.10.120:FF:000007">
    <property type="entry name" value="Periplasmic serine endoprotease DegP-like"/>
    <property type="match status" value="1"/>
</dbReference>
<evidence type="ECO:0000256" key="7">
    <source>
        <dbReference type="ARBA" id="ARBA00022729"/>
    </source>
</evidence>
<dbReference type="NCBIfam" id="TIGR02037">
    <property type="entry name" value="degP_htrA_DO"/>
    <property type="match status" value="1"/>
</dbReference>
<proteinExistence type="inferred from homology"/>
<dbReference type="SUPFAM" id="SSF50494">
    <property type="entry name" value="Trypsin-like serine proteases"/>
    <property type="match status" value="1"/>
</dbReference>
<feature type="region of interest" description="Disordered" evidence="16">
    <location>
        <begin position="104"/>
        <end position="125"/>
    </location>
</feature>
<feature type="binding site" evidence="15">
    <location>
        <position position="145"/>
    </location>
    <ligand>
        <name>substrate</name>
    </ligand>
</feature>
<dbReference type="GO" id="GO:0006508">
    <property type="term" value="P:proteolysis"/>
    <property type="evidence" value="ECO:0007669"/>
    <property type="project" value="UniProtKB-KW"/>
</dbReference>
<dbReference type="Pfam" id="PF13365">
    <property type="entry name" value="Trypsin_2"/>
    <property type="match status" value="1"/>
</dbReference>
<evidence type="ECO:0000256" key="8">
    <source>
        <dbReference type="ARBA" id="ARBA00022737"/>
    </source>
</evidence>
<dbReference type="InterPro" id="IPR011782">
    <property type="entry name" value="Pept_S1C_Do"/>
</dbReference>
<dbReference type="RefSeq" id="WP_183197274.1">
    <property type="nucleotide sequence ID" value="NZ_JACIEK010000001.1"/>
</dbReference>
<evidence type="ECO:0000256" key="1">
    <source>
        <dbReference type="ARBA" id="ARBA00001772"/>
    </source>
</evidence>